<reference evidence="1 2" key="1">
    <citation type="submission" date="2019-06" db="EMBL/GenBank/DDBJ databases">
        <authorList>
            <person name="Broberg M."/>
        </authorList>
    </citation>
    <scope>NUCLEOTIDE SEQUENCE [LARGE SCALE GENOMIC DNA]</scope>
</reference>
<sequence>MDLNVTPRHYLPPVEFFAWTRFPGFGANGGAALADCGTLHPLAALQMPNIVPPPISATAPCPLHDAGSLFVLRPLLAHEAPLTMAYGRTICHVIEPTEKPAATQIWLTGFP</sequence>
<organism evidence="1 2">
    <name type="scientific">Bionectria ochroleuca</name>
    <name type="common">Gliocladium roseum</name>
    <dbReference type="NCBI Taxonomy" id="29856"/>
    <lineage>
        <taxon>Eukaryota</taxon>
        <taxon>Fungi</taxon>
        <taxon>Dikarya</taxon>
        <taxon>Ascomycota</taxon>
        <taxon>Pezizomycotina</taxon>
        <taxon>Sordariomycetes</taxon>
        <taxon>Hypocreomycetidae</taxon>
        <taxon>Hypocreales</taxon>
        <taxon>Bionectriaceae</taxon>
        <taxon>Clonostachys</taxon>
    </lineage>
</organism>
<gene>
    <name evidence="1" type="ORF">CLO192961_LOCUS248188</name>
</gene>
<evidence type="ECO:0000313" key="1">
    <source>
        <dbReference type="EMBL" id="VUC28889.1"/>
    </source>
</evidence>
<dbReference type="EMBL" id="CABFNS010000795">
    <property type="protein sequence ID" value="VUC28889.1"/>
    <property type="molecule type" value="Genomic_DNA"/>
</dbReference>
<name>A0ABY6UFD9_BIOOC</name>
<dbReference type="Proteomes" id="UP000766486">
    <property type="component" value="Unassembled WGS sequence"/>
</dbReference>
<protein>
    <submittedName>
        <fullName evidence="1">Uncharacterized protein</fullName>
    </submittedName>
</protein>
<evidence type="ECO:0000313" key="2">
    <source>
        <dbReference type="Proteomes" id="UP000766486"/>
    </source>
</evidence>
<proteinExistence type="predicted"/>
<keyword evidence="2" id="KW-1185">Reference proteome</keyword>
<accession>A0ABY6UFD9</accession>
<comment type="caution">
    <text evidence="1">The sequence shown here is derived from an EMBL/GenBank/DDBJ whole genome shotgun (WGS) entry which is preliminary data.</text>
</comment>